<evidence type="ECO:0000313" key="9">
    <source>
        <dbReference type="EMBL" id="TDO29675.1"/>
    </source>
</evidence>
<organism evidence="9 10">
    <name type="scientific">Kribbella caucasensis</name>
    <dbReference type="NCBI Taxonomy" id="2512215"/>
    <lineage>
        <taxon>Bacteria</taxon>
        <taxon>Bacillati</taxon>
        <taxon>Actinomycetota</taxon>
        <taxon>Actinomycetes</taxon>
        <taxon>Propionibacteriales</taxon>
        <taxon>Kribbellaceae</taxon>
        <taxon>Kribbella</taxon>
    </lineage>
</organism>
<dbReference type="GO" id="GO:0046556">
    <property type="term" value="F:alpha-L-arabinofuranosidase activity"/>
    <property type="evidence" value="ECO:0007669"/>
    <property type="project" value="UniProtKB-EC"/>
</dbReference>
<keyword evidence="6" id="KW-0119">Carbohydrate metabolism</keyword>
<evidence type="ECO:0000256" key="2">
    <source>
        <dbReference type="ARBA" id="ARBA00007186"/>
    </source>
</evidence>
<evidence type="ECO:0000313" key="10">
    <source>
        <dbReference type="Proteomes" id="UP000295388"/>
    </source>
</evidence>
<dbReference type="InterPro" id="IPR010720">
    <property type="entry name" value="Alpha-L-AF_C"/>
</dbReference>
<dbReference type="InterPro" id="IPR013780">
    <property type="entry name" value="Glyco_hydro_b"/>
</dbReference>
<dbReference type="OrthoDB" id="9758333at2"/>
<keyword evidence="10" id="KW-1185">Reference proteome</keyword>
<feature type="domain" description="Alpha-L-arabinofuranosidase C-terminal" evidence="8">
    <location>
        <begin position="291"/>
        <end position="490"/>
    </location>
</feature>
<dbReference type="GO" id="GO:0046373">
    <property type="term" value="P:L-arabinose metabolic process"/>
    <property type="evidence" value="ECO:0007669"/>
    <property type="project" value="InterPro"/>
</dbReference>
<proteinExistence type="inferred from homology"/>
<dbReference type="Pfam" id="PF22848">
    <property type="entry name" value="ASD1_dom"/>
    <property type="match status" value="1"/>
</dbReference>
<dbReference type="EC" id="3.2.1.55" evidence="4"/>
<name>A0A4R6J5Z3_9ACTN</name>
<evidence type="ECO:0000256" key="1">
    <source>
        <dbReference type="ARBA" id="ARBA00001462"/>
    </source>
</evidence>
<dbReference type="GO" id="GO:0000272">
    <property type="term" value="P:polysaccharide catabolic process"/>
    <property type="evidence" value="ECO:0007669"/>
    <property type="project" value="TreeGrafter"/>
</dbReference>
<accession>A0A4R6J5Z3</accession>
<comment type="catalytic activity">
    <reaction evidence="1">
        <text>Hydrolysis of terminal non-reducing alpha-L-arabinofuranoside residues in alpha-L-arabinosides.</text>
        <dbReference type="EC" id="3.2.1.55"/>
    </reaction>
</comment>
<evidence type="ECO:0000256" key="4">
    <source>
        <dbReference type="ARBA" id="ARBA00012670"/>
    </source>
</evidence>
<comment type="caution">
    <text evidence="9">The sequence shown here is derived from an EMBL/GenBank/DDBJ whole genome shotgun (WGS) entry which is preliminary data.</text>
</comment>
<keyword evidence="5" id="KW-0378">Hydrolase</keyword>
<dbReference type="EMBL" id="SNWQ01000045">
    <property type="protein sequence ID" value="TDO29675.1"/>
    <property type="molecule type" value="Genomic_DNA"/>
</dbReference>
<dbReference type="PANTHER" id="PTHR43576:SF3">
    <property type="entry name" value="ALPHA-L-ARABINOFURANOSIDASE C"/>
    <property type="match status" value="1"/>
</dbReference>
<dbReference type="SUPFAM" id="SSF51011">
    <property type="entry name" value="Glycosyl hydrolase domain"/>
    <property type="match status" value="1"/>
</dbReference>
<dbReference type="PANTHER" id="PTHR43576">
    <property type="entry name" value="ALPHA-L-ARABINOFURANOSIDASE C-RELATED"/>
    <property type="match status" value="1"/>
</dbReference>
<evidence type="ECO:0000256" key="6">
    <source>
        <dbReference type="ARBA" id="ARBA00023277"/>
    </source>
</evidence>
<evidence type="ECO:0000259" key="8">
    <source>
        <dbReference type="SMART" id="SM00813"/>
    </source>
</evidence>
<sequence>MPKATIRLHPGLRVGAVPARLFGSFVEHMGRCLYTGIYEPGHPTADADDFRGDVLALVRELGVTTVRYPGGNFVSGYRWEDGVGPVDERQARLELAWHSVETNEVGLNEFMRWVAKAGVEPMLALNLGTRGVEDAVRLLEYANHPGGTELSELRRAHGEDRPHDIRMWCLGNEMDGPWQIGHKTAAEYGRLAAETARAMRMLDPGLELVVCGSSSASMRTFGDWESEVLEHTIDLVDHISLHAYYEPFGDDVDSFLASGAAMDRFIEDVAAIADAVAARRGVRKRIGLSFDEWNVWKERSKRAPGPPSEWVRAPAFAEEEYDVTDAVVVGGLLISLLRHVDRVSAACLSLLTNVSAPIRTVAGGAAWRQTIFHPFALAAAHARGTVLQVALDAPTITTDRHGDVPMVDAVATTTGDELALFVVNRHRTESVDVQADLAAFGVEGLLDARSVYDDDPSAVNTAEHPDRVVPRPLKAGVDGGVLRATVPPESFSVLRLAVS</sequence>
<dbReference type="SMART" id="SM00813">
    <property type="entry name" value="Alpha-L-AF_C"/>
    <property type="match status" value="1"/>
</dbReference>
<evidence type="ECO:0000256" key="7">
    <source>
        <dbReference type="ARBA" id="ARBA00023295"/>
    </source>
</evidence>
<keyword evidence="7" id="KW-0326">Glycosidase</keyword>
<protein>
    <recommendedName>
        <fullName evidence="4">non-reducing end alpha-L-arabinofuranosidase</fullName>
        <ecNumber evidence="4">3.2.1.55</ecNumber>
    </recommendedName>
</protein>
<dbReference type="Pfam" id="PF06964">
    <property type="entry name" value="Alpha-L-AF_C"/>
    <property type="match status" value="1"/>
</dbReference>
<evidence type="ECO:0000256" key="3">
    <source>
        <dbReference type="ARBA" id="ARBA00011165"/>
    </source>
</evidence>
<comment type="subunit">
    <text evidence="3">Homohexamer; trimer of dimers.</text>
</comment>
<dbReference type="SUPFAM" id="SSF51445">
    <property type="entry name" value="(Trans)glycosidases"/>
    <property type="match status" value="1"/>
</dbReference>
<comment type="similarity">
    <text evidence="2">Belongs to the glycosyl hydrolase 51 family.</text>
</comment>
<evidence type="ECO:0000256" key="5">
    <source>
        <dbReference type="ARBA" id="ARBA00022801"/>
    </source>
</evidence>
<dbReference type="Gene3D" id="2.60.40.1180">
    <property type="entry name" value="Golgi alpha-mannosidase II"/>
    <property type="match status" value="1"/>
</dbReference>
<reference evidence="9 10" key="1">
    <citation type="submission" date="2019-03" db="EMBL/GenBank/DDBJ databases">
        <title>Genomic Encyclopedia of Type Strains, Phase III (KMG-III): the genomes of soil and plant-associated and newly described type strains.</title>
        <authorList>
            <person name="Whitman W."/>
        </authorList>
    </citation>
    <scope>NUCLEOTIDE SEQUENCE [LARGE SCALE GENOMIC DNA]</scope>
    <source>
        <strain evidence="9 10">VKM Ac-2527</strain>
    </source>
</reference>
<dbReference type="AlphaFoldDB" id="A0A4R6J5Z3"/>
<dbReference type="Gene3D" id="3.20.20.80">
    <property type="entry name" value="Glycosidases"/>
    <property type="match status" value="1"/>
</dbReference>
<dbReference type="InterPro" id="IPR055235">
    <property type="entry name" value="ASD1_cat"/>
</dbReference>
<dbReference type="InterPro" id="IPR017853">
    <property type="entry name" value="GH"/>
</dbReference>
<dbReference type="RefSeq" id="WP_133805869.1">
    <property type="nucleotide sequence ID" value="NZ_SNWQ01000045.1"/>
</dbReference>
<dbReference type="Proteomes" id="UP000295388">
    <property type="component" value="Unassembled WGS sequence"/>
</dbReference>
<gene>
    <name evidence="9" type="ORF">EV643_14519</name>
</gene>